<sequence>MELLERSVLLRVYAQLKQLQLRLSDHLVRLDDKLKPKRIVYGDVATDSRRRMDKVRSYKETLETSVNPLRFLLPTLRRNFNSCIGLVGHLRIDRMEAGEAVPGAPTYRRHALFRCPHCSRNFTHHMGLLGHMRLHENLR</sequence>
<reference evidence="3 4" key="2">
    <citation type="submission" date="2018-11" db="EMBL/GenBank/DDBJ databases">
        <authorList>
            <consortium name="Pathogen Informatics"/>
        </authorList>
    </citation>
    <scope>NUCLEOTIDE SEQUENCE [LARGE SCALE GENOMIC DNA]</scope>
    <source>
        <strain evidence="3 4">NST_G2</strain>
    </source>
</reference>
<keyword evidence="1" id="KW-0862">Zinc</keyword>
<keyword evidence="1" id="KW-0479">Metal-binding</keyword>
<dbReference type="Proteomes" id="UP000275846">
    <property type="component" value="Unassembled WGS sequence"/>
</dbReference>
<dbReference type="InterPro" id="IPR036236">
    <property type="entry name" value="Znf_C2H2_sf"/>
</dbReference>
<evidence type="ECO:0000256" key="1">
    <source>
        <dbReference type="PROSITE-ProRule" id="PRU00042"/>
    </source>
</evidence>
<dbReference type="WBParaSite" id="SSLN_0000486401-mRNA-1">
    <property type="protein sequence ID" value="SSLN_0000486401-mRNA-1"/>
    <property type="gene ID" value="SSLN_0000486401"/>
</dbReference>
<proteinExistence type="predicted"/>
<feature type="domain" description="C2H2-type" evidence="2">
    <location>
        <begin position="113"/>
        <end position="139"/>
    </location>
</feature>
<dbReference type="PROSITE" id="PS00028">
    <property type="entry name" value="ZINC_FINGER_C2H2_1"/>
    <property type="match status" value="1"/>
</dbReference>
<dbReference type="PROSITE" id="PS50157">
    <property type="entry name" value="ZINC_FINGER_C2H2_2"/>
    <property type="match status" value="1"/>
</dbReference>
<keyword evidence="1" id="KW-0863">Zinc-finger</keyword>
<evidence type="ECO:0000259" key="2">
    <source>
        <dbReference type="PROSITE" id="PS50157"/>
    </source>
</evidence>
<organism evidence="5">
    <name type="scientific">Schistocephalus solidus</name>
    <name type="common">Tapeworm</name>
    <dbReference type="NCBI Taxonomy" id="70667"/>
    <lineage>
        <taxon>Eukaryota</taxon>
        <taxon>Metazoa</taxon>
        <taxon>Spiralia</taxon>
        <taxon>Lophotrochozoa</taxon>
        <taxon>Platyhelminthes</taxon>
        <taxon>Cestoda</taxon>
        <taxon>Eucestoda</taxon>
        <taxon>Diphyllobothriidea</taxon>
        <taxon>Diphyllobothriidae</taxon>
        <taxon>Schistocephalus</taxon>
    </lineage>
</organism>
<name>A0A183SKG1_SCHSO</name>
<dbReference type="SUPFAM" id="SSF57667">
    <property type="entry name" value="beta-beta-alpha zinc fingers"/>
    <property type="match status" value="1"/>
</dbReference>
<reference evidence="5" key="1">
    <citation type="submission" date="2016-06" db="UniProtKB">
        <authorList>
            <consortium name="WormBaseParasite"/>
        </authorList>
    </citation>
    <scope>IDENTIFICATION</scope>
</reference>
<evidence type="ECO:0000313" key="5">
    <source>
        <dbReference type="WBParaSite" id="SSLN_0000486401-mRNA-1"/>
    </source>
</evidence>
<gene>
    <name evidence="3" type="ORF">SSLN_LOCUS4709</name>
</gene>
<keyword evidence="4" id="KW-1185">Reference proteome</keyword>
<dbReference type="InterPro" id="IPR013087">
    <property type="entry name" value="Znf_C2H2_type"/>
</dbReference>
<evidence type="ECO:0000313" key="3">
    <source>
        <dbReference type="EMBL" id="VDL91094.1"/>
    </source>
</evidence>
<dbReference type="GO" id="GO:0008270">
    <property type="term" value="F:zinc ion binding"/>
    <property type="evidence" value="ECO:0007669"/>
    <property type="project" value="UniProtKB-KW"/>
</dbReference>
<accession>A0A183SKG1</accession>
<dbReference type="EMBL" id="UYSU01032968">
    <property type="protein sequence ID" value="VDL91094.1"/>
    <property type="molecule type" value="Genomic_DNA"/>
</dbReference>
<evidence type="ECO:0000313" key="4">
    <source>
        <dbReference type="Proteomes" id="UP000275846"/>
    </source>
</evidence>
<protein>
    <submittedName>
        <fullName evidence="5">C2H2-type domain-containing protein</fullName>
    </submittedName>
</protein>
<dbReference type="AlphaFoldDB" id="A0A183SKG1"/>